<dbReference type="EMBL" id="OBQD01000032">
    <property type="protein sequence ID" value="SOC47648.1"/>
    <property type="molecule type" value="Genomic_DNA"/>
</dbReference>
<keyword evidence="2" id="KW-1185">Reference proteome</keyword>
<proteinExistence type="predicted"/>
<dbReference type="RefSeq" id="WP_097143060.1">
    <property type="nucleotide sequence ID" value="NZ_OBQD01000032.1"/>
</dbReference>
<sequence length="85" mass="9554">MTPSYYYDAAGYPVFPCGKFSKAFSPTDLNQMQAIFDDCMRECCFSIDSEAAEALGGAIIRLYSQGQRDPVFIKAALLPSFRRRH</sequence>
<dbReference type="AlphaFoldDB" id="A0A285V236"/>
<name>A0A285V236_9HYPH</name>
<evidence type="ECO:0000313" key="2">
    <source>
        <dbReference type="Proteomes" id="UP000219167"/>
    </source>
</evidence>
<evidence type="ECO:0000313" key="1">
    <source>
        <dbReference type="EMBL" id="SOC47648.1"/>
    </source>
</evidence>
<dbReference type="Proteomes" id="UP000219167">
    <property type="component" value="Unassembled WGS sequence"/>
</dbReference>
<organism evidence="1 2">
    <name type="scientific">Rhizobium subbaraonis</name>
    <dbReference type="NCBI Taxonomy" id="908946"/>
    <lineage>
        <taxon>Bacteria</taxon>
        <taxon>Pseudomonadati</taxon>
        <taxon>Pseudomonadota</taxon>
        <taxon>Alphaproteobacteria</taxon>
        <taxon>Hyphomicrobiales</taxon>
        <taxon>Rhizobiaceae</taxon>
        <taxon>Rhizobium/Agrobacterium group</taxon>
        <taxon>Rhizobium</taxon>
    </lineage>
</organism>
<gene>
    <name evidence="1" type="ORF">SAMN05892877_1328</name>
</gene>
<reference evidence="1 2" key="1">
    <citation type="submission" date="2017-08" db="EMBL/GenBank/DDBJ databases">
        <authorList>
            <person name="de Groot N.N."/>
        </authorList>
    </citation>
    <scope>NUCLEOTIDE SEQUENCE [LARGE SCALE GENOMIC DNA]</scope>
    <source>
        <strain evidence="1 2">JC85</strain>
    </source>
</reference>
<protein>
    <submittedName>
        <fullName evidence="1">Uncharacterized protein</fullName>
    </submittedName>
</protein>
<dbReference type="OrthoDB" id="8100807at2"/>
<accession>A0A285V236</accession>